<dbReference type="Pfam" id="PF13639">
    <property type="entry name" value="zf-RING_2"/>
    <property type="match status" value="1"/>
</dbReference>
<dbReference type="CDD" id="cd16668">
    <property type="entry name" value="RING-H2_RNF130-like"/>
    <property type="match status" value="1"/>
</dbReference>
<dbReference type="SMART" id="SM00184">
    <property type="entry name" value="RING"/>
    <property type="match status" value="1"/>
</dbReference>
<feature type="compositionally biased region" description="Polar residues" evidence="9">
    <location>
        <begin position="519"/>
        <end position="533"/>
    </location>
</feature>
<comment type="subcellular location">
    <subcellularLocation>
        <location evidence="1">Membrane</location>
        <topology evidence="1">Single-pass membrane protein</topology>
    </subcellularLocation>
</comment>
<dbReference type="PANTHER" id="PTHR46539:SF23">
    <property type="entry name" value="RING-TYPE DOMAIN-CONTAINING PROTEIN"/>
    <property type="match status" value="1"/>
</dbReference>
<keyword evidence="4 8" id="KW-0863">Zinc-finger</keyword>
<dbReference type="Pfam" id="PF02225">
    <property type="entry name" value="PA"/>
    <property type="match status" value="1"/>
</dbReference>
<dbReference type="Gene3D" id="3.30.40.10">
    <property type="entry name" value="Zinc/RING finger domain, C3HC4 (zinc finger)"/>
    <property type="match status" value="1"/>
</dbReference>
<keyword evidence="2 10" id="KW-0812">Transmembrane</keyword>
<reference evidence="13" key="1">
    <citation type="submission" date="2021-05" db="EMBL/GenBank/DDBJ databases">
        <authorList>
            <person name="Alioto T."/>
            <person name="Alioto T."/>
            <person name="Gomez Garrido J."/>
        </authorList>
    </citation>
    <scope>NUCLEOTIDE SEQUENCE</scope>
</reference>
<keyword evidence="6 10" id="KW-1133">Transmembrane helix</keyword>
<feature type="domain" description="RING-type" evidence="12">
    <location>
        <begin position="303"/>
        <end position="344"/>
    </location>
</feature>
<evidence type="ECO:0000256" key="5">
    <source>
        <dbReference type="ARBA" id="ARBA00022833"/>
    </source>
</evidence>
<feature type="compositionally biased region" description="Basic and acidic residues" evidence="9">
    <location>
        <begin position="675"/>
        <end position="698"/>
    </location>
</feature>
<evidence type="ECO:0000256" key="3">
    <source>
        <dbReference type="ARBA" id="ARBA00022723"/>
    </source>
</evidence>
<feature type="chain" id="PRO_5034754018" evidence="11">
    <location>
        <begin position="29"/>
        <end position="698"/>
    </location>
</feature>
<evidence type="ECO:0000256" key="7">
    <source>
        <dbReference type="ARBA" id="ARBA00023136"/>
    </source>
</evidence>
<feature type="region of interest" description="Disordered" evidence="9">
    <location>
        <begin position="504"/>
        <end position="584"/>
    </location>
</feature>
<dbReference type="GO" id="GO:0016020">
    <property type="term" value="C:membrane"/>
    <property type="evidence" value="ECO:0007669"/>
    <property type="project" value="UniProtKB-SubCell"/>
</dbReference>
<dbReference type="PROSITE" id="PS50089">
    <property type="entry name" value="ZF_RING_2"/>
    <property type="match status" value="1"/>
</dbReference>
<protein>
    <submittedName>
        <fullName evidence="13">Protein goliath</fullName>
    </submittedName>
</protein>
<dbReference type="GO" id="GO:0008270">
    <property type="term" value="F:zinc ion binding"/>
    <property type="evidence" value="ECO:0007669"/>
    <property type="project" value="UniProtKB-KW"/>
</dbReference>
<evidence type="ECO:0000256" key="4">
    <source>
        <dbReference type="ARBA" id="ARBA00022771"/>
    </source>
</evidence>
<dbReference type="InterPro" id="IPR013083">
    <property type="entry name" value="Znf_RING/FYVE/PHD"/>
</dbReference>
<keyword evidence="11" id="KW-0732">Signal</keyword>
<dbReference type="PANTHER" id="PTHR46539">
    <property type="entry name" value="E3 UBIQUITIN-PROTEIN LIGASE ATL42"/>
    <property type="match status" value="1"/>
</dbReference>
<organism evidence="13">
    <name type="scientific">Culex pipiens</name>
    <name type="common">House mosquito</name>
    <dbReference type="NCBI Taxonomy" id="7175"/>
    <lineage>
        <taxon>Eukaryota</taxon>
        <taxon>Metazoa</taxon>
        <taxon>Ecdysozoa</taxon>
        <taxon>Arthropoda</taxon>
        <taxon>Hexapoda</taxon>
        <taxon>Insecta</taxon>
        <taxon>Pterygota</taxon>
        <taxon>Neoptera</taxon>
        <taxon>Endopterygota</taxon>
        <taxon>Diptera</taxon>
        <taxon>Nematocera</taxon>
        <taxon>Culicoidea</taxon>
        <taxon>Culicidae</taxon>
        <taxon>Culicinae</taxon>
        <taxon>Culicini</taxon>
        <taxon>Culex</taxon>
        <taxon>Culex</taxon>
    </lineage>
</organism>
<dbReference type="InterPro" id="IPR003137">
    <property type="entry name" value="PA_domain"/>
</dbReference>
<accession>A0A8D8ESS6</accession>
<dbReference type="InterPro" id="IPR001841">
    <property type="entry name" value="Znf_RING"/>
</dbReference>
<dbReference type="SUPFAM" id="SSF52025">
    <property type="entry name" value="PA domain"/>
    <property type="match status" value="1"/>
</dbReference>
<feature type="compositionally biased region" description="Basic residues" evidence="9">
    <location>
        <begin position="420"/>
        <end position="445"/>
    </location>
</feature>
<evidence type="ECO:0000313" key="13">
    <source>
        <dbReference type="EMBL" id="CAG6445916.1"/>
    </source>
</evidence>
<evidence type="ECO:0000256" key="9">
    <source>
        <dbReference type="SAM" id="MobiDB-lite"/>
    </source>
</evidence>
<dbReference type="SUPFAM" id="SSF57850">
    <property type="entry name" value="RING/U-box"/>
    <property type="match status" value="1"/>
</dbReference>
<feature type="compositionally biased region" description="Low complexity" evidence="9">
    <location>
        <begin position="401"/>
        <end position="412"/>
    </location>
</feature>
<evidence type="ECO:0000256" key="10">
    <source>
        <dbReference type="SAM" id="Phobius"/>
    </source>
</evidence>
<evidence type="ECO:0000256" key="2">
    <source>
        <dbReference type="ARBA" id="ARBA00022692"/>
    </source>
</evidence>
<feature type="transmembrane region" description="Helical" evidence="10">
    <location>
        <begin position="236"/>
        <end position="259"/>
    </location>
</feature>
<feature type="region of interest" description="Disordered" evidence="9">
    <location>
        <begin position="638"/>
        <end position="698"/>
    </location>
</feature>
<proteinExistence type="predicted"/>
<feature type="compositionally biased region" description="Low complexity" evidence="9">
    <location>
        <begin position="640"/>
        <end position="654"/>
    </location>
</feature>
<dbReference type="FunFam" id="3.50.30.30:FF:000003">
    <property type="entry name" value="E3 ubiquitin-protein ligase RNF128"/>
    <property type="match status" value="1"/>
</dbReference>
<evidence type="ECO:0000256" key="1">
    <source>
        <dbReference type="ARBA" id="ARBA00004167"/>
    </source>
</evidence>
<feature type="region of interest" description="Disordered" evidence="9">
    <location>
        <begin position="374"/>
        <end position="461"/>
    </location>
</feature>
<feature type="compositionally biased region" description="Low complexity" evidence="9">
    <location>
        <begin position="560"/>
        <end position="573"/>
    </location>
</feature>
<dbReference type="EMBL" id="HBUE01005800">
    <property type="protein sequence ID" value="CAG6445916.1"/>
    <property type="molecule type" value="Transcribed_RNA"/>
</dbReference>
<keyword evidence="3" id="KW-0479">Metal-binding</keyword>
<feature type="signal peptide" evidence="11">
    <location>
        <begin position="1"/>
        <end position="28"/>
    </location>
</feature>
<evidence type="ECO:0000256" key="6">
    <source>
        <dbReference type="ARBA" id="ARBA00022989"/>
    </source>
</evidence>
<dbReference type="AlphaFoldDB" id="A0A8D8ESS6"/>
<name>A0A8D8ESS6_CULPI</name>
<keyword evidence="5" id="KW-0862">Zinc</keyword>
<evidence type="ECO:0000256" key="8">
    <source>
        <dbReference type="PROSITE-ProRule" id="PRU00175"/>
    </source>
</evidence>
<sequence length="698" mass="77695">MFGMSALAHQVNMNNFLSLLVGASLVAANSSPSHHDLTSFSQPSQDFSNGVSSFALPAEDGRMAAFDSYTLAFLNYTYTNGDDALVQDGELIGKFGEGRILNRTGLLVHITKSDNENDHTGCTKDWNGTLGTPLPPREVPWIALIKRGNCNFEEKVRHAYNHGAGAVIIYNDKDDPRLDKMKINDKERNITAVFTTKAKGHELIDIMERMGYKVTMAIIEGNRHFKSMANINRTSVLFVSISFIVLMIISLVWLVFYYVQRFRYLQTKDKQSRRLCNVAKRIIAKIPTKSIKSDDKEIDNDCCAICIEPYKVTDVIRVLPCKHEFHKACIDPWLLEHRTCPMCKMDILKHYGFVFTGSQESILQLDLDMEEGDLIDDHSSTDGGGYQRRHSVSPLPQIRASSENRMSRSSSESDSENDRHRHHHHHHHHVATSNHVHHHHHHHSRGQSLGGGRNSCHGEGSVDYVDEQQHQQHDVDVQDSAAAESRTENDICVGCLAAALNKKQRKFDGTCSQDDADSDTFSPEHQPGSNSLPATLKKYKGNHSTGSCRGMNPPDHYHQHPAPSQQQPASSSSKPFNFYKTDGGQIRKVRTPLKNLLSQSVSAPCDDDCSLTNIHLGTEQHEPCSDPPAVMLAEVAAPVSGGRRCSLSRTSSCDSTDRRRSHLQQEDDDEGSDETEPHSDNDLIAKGGAGHDGEGKKK</sequence>
<dbReference type="FunFam" id="3.30.40.10:FF:000009">
    <property type="entry name" value="E3 ubiquitin-protein ligase RNF130"/>
    <property type="match status" value="1"/>
</dbReference>
<evidence type="ECO:0000259" key="12">
    <source>
        <dbReference type="PROSITE" id="PS50089"/>
    </source>
</evidence>
<dbReference type="CDD" id="cd02122">
    <property type="entry name" value="PA_GRAIL_like"/>
    <property type="match status" value="1"/>
</dbReference>
<evidence type="ECO:0000256" key="11">
    <source>
        <dbReference type="SAM" id="SignalP"/>
    </source>
</evidence>
<keyword evidence="7 10" id="KW-0472">Membrane</keyword>
<dbReference type="Gene3D" id="3.50.30.30">
    <property type="match status" value="1"/>
</dbReference>
<dbReference type="InterPro" id="IPR046450">
    <property type="entry name" value="PA_dom_sf"/>
</dbReference>